<name>A0A2T8KID2_9POAL</name>
<dbReference type="Pfam" id="PF12776">
    <property type="entry name" value="Myb_DNA-bind_3"/>
    <property type="match status" value="1"/>
</dbReference>
<gene>
    <name evidence="3" type="ORF">PAHAL_3G162600</name>
</gene>
<dbReference type="AlphaFoldDB" id="A0A2T8KID2"/>
<dbReference type="InterPro" id="IPR024752">
    <property type="entry name" value="Myb/SANT-like_dom"/>
</dbReference>
<evidence type="ECO:0000259" key="2">
    <source>
        <dbReference type="Pfam" id="PF12776"/>
    </source>
</evidence>
<feature type="domain" description="Myb/SANT-like" evidence="2">
    <location>
        <begin position="6"/>
        <end position="99"/>
    </location>
</feature>
<dbReference type="Gramene" id="PVH61947">
    <property type="protein sequence ID" value="PVH61947"/>
    <property type="gene ID" value="PAHAL_3G162600"/>
</dbReference>
<accession>A0A2T8KID2</accession>
<evidence type="ECO:0000256" key="1">
    <source>
        <dbReference type="SAM" id="MobiDB-lite"/>
    </source>
</evidence>
<dbReference type="EMBL" id="CM008048">
    <property type="protein sequence ID" value="PVH61947.1"/>
    <property type="molecule type" value="Genomic_DNA"/>
</dbReference>
<proteinExistence type="predicted"/>
<protein>
    <recommendedName>
        <fullName evidence="2">Myb/SANT-like domain-containing protein</fullName>
    </recommendedName>
</protein>
<reference evidence="3" key="1">
    <citation type="submission" date="2018-04" db="EMBL/GenBank/DDBJ databases">
        <title>WGS assembly of Panicum hallii.</title>
        <authorList>
            <person name="Lovell J."/>
            <person name="Jenkins J."/>
            <person name="Lowry D."/>
            <person name="Mamidi S."/>
            <person name="Sreedasyam A."/>
            <person name="Weng X."/>
            <person name="Barry K."/>
            <person name="Bonette J."/>
            <person name="Campitelli B."/>
            <person name="Daum C."/>
            <person name="Gordon S."/>
            <person name="Gould B."/>
            <person name="Lipzen A."/>
            <person name="Macqueen A."/>
            <person name="Palacio-Mejia J."/>
            <person name="Plott C."/>
            <person name="Shakirov E."/>
            <person name="Shu S."/>
            <person name="Yoshinaga Y."/>
            <person name="Zane M."/>
            <person name="Rokhsar D."/>
            <person name="Grimwood J."/>
            <person name="Schmutz J."/>
            <person name="Juenger T."/>
        </authorList>
    </citation>
    <scope>NUCLEOTIDE SEQUENCE [LARGE SCALE GENOMIC DNA]</scope>
    <source>
        <strain evidence="3">FIL2</strain>
    </source>
</reference>
<dbReference type="PANTHER" id="PTHR47851:SF1">
    <property type="entry name" value="OS06G0588700 PROTEIN"/>
    <property type="match status" value="1"/>
</dbReference>
<feature type="compositionally biased region" description="Acidic residues" evidence="1">
    <location>
        <begin position="151"/>
        <end position="160"/>
    </location>
</feature>
<feature type="compositionally biased region" description="Polar residues" evidence="1">
    <location>
        <begin position="163"/>
        <end position="180"/>
    </location>
</feature>
<dbReference type="PANTHER" id="PTHR47851">
    <property type="entry name" value="OS06G0588700 PROTEIN-RELATED"/>
    <property type="match status" value="1"/>
</dbReference>
<feature type="region of interest" description="Disordered" evidence="1">
    <location>
        <begin position="138"/>
        <end position="197"/>
    </location>
</feature>
<evidence type="ECO:0000313" key="3">
    <source>
        <dbReference type="EMBL" id="PVH61947.1"/>
    </source>
</evidence>
<dbReference type="Proteomes" id="UP000243499">
    <property type="component" value="Chromosome 3"/>
</dbReference>
<sequence length="287" mass="32503">MVEIDWNAVNTRELCKLFAEQVRRGNRPNTYLNSVGYAEVEKGMKDRLGIEVSKLQIKNKWDKLKEDFKAWKKLLLRQTGTGWCPTKGTIVMDDEWWKKARADIPGCGKFRKQGLQNEEELQVCFGSIISIGTDHWSPHMASAEEGQNATNEEDTAEDAADIGQNSTNEGGTQEDSSPINENGKRAPRFIQEKGKKPKTGTALLIQEAVTSMATSASSYASKKEGKYSIDEVMGHVLACGADYETNEYFIASELFVKKEQREMFMTFPSNEFRFSWLTRKYMGKYGK</sequence>
<organism evidence="3">
    <name type="scientific">Panicum hallii</name>
    <dbReference type="NCBI Taxonomy" id="206008"/>
    <lineage>
        <taxon>Eukaryota</taxon>
        <taxon>Viridiplantae</taxon>
        <taxon>Streptophyta</taxon>
        <taxon>Embryophyta</taxon>
        <taxon>Tracheophyta</taxon>
        <taxon>Spermatophyta</taxon>
        <taxon>Magnoliopsida</taxon>
        <taxon>Liliopsida</taxon>
        <taxon>Poales</taxon>
        <taxon>Poaceae</taxon>
        <taxon>PACMAD clade</taxon>
        <taxon>Panicoideae</taxon>
        <taxon>Panicodae</taxon>
        <taxon>Paniceae</taxon>
        <taxon>Panicinae</taxon>
        <taxon>Panicum</taxon>
        <taxon>Panicum sect. Panicum</taxon>
    </lineage>
</organism>